<comment type="caution">
    <text evidence="2">The sequence shown here is derived from an EMBL/GenBank/DDBJ whole genome shotgun (WGS) entry which is preliminary data.</text>
</comment>
<dbReference type="AlphaFoldDB" id="A0A6H9WRP7"/>
<dbReference type="EMBL" id="WBJY01000001">
    <property type="protein sequence ID" value="KAB1649445.1"/>
    <property type="molecule type" value="Genomic_DNA"/>
</dbReference>
<dbReference type="RefSeq" id="WP_158028035.1">
    <property type="nucleotide sequence ID" value="NZ_BMHG01000001.1"/>
</dbReference>
<feature type="region of interest" description="Disordered" evidence="1">
    <location>
        <begin position="39"/>
        <end position="73"/>
    </location>
</feature>
<evidence type="ECO:0000313" key="3">
    <source>
        <dbReference type="Proteomes" id="UP000431744"/>
    </source>
</evidence>
<dbReference type="OrthoDB" id="4991543at2"/>
<proteinExistence type="predicted"/>
<feature type="compositionally biased region" description="Basic and acidic residues" evidence="1">
    <location>
        <begin position="62"/>
        <end position="73"/>
    </location>
</feature>
<evidence type="ECO:0000256" key="1">
    <source>
        <dbReference type="SAM" id="MobiDB-lite"/>
    </source>
</evidence>
<organism evidence="2 3">
    <name type="scientific">Pseudoclavibacter endophyticus</name>
    <dbReference type="NCBI Taxonomy" id="1778590"/>
    <lineage>
        <taxon>Bacteria</taxon>
        <taxon>Bacillati</taxon>
        <taxon>Actinomycetota</taxon>
        <taxon>Actinomycetes</taxon>
        <taxon>Micrococcales</taxon>
        <taxon>Microbacteriaceae</taxon>
        <taxon>Pseudoclavibacter</taxon>
    </lineage>
</organism>
<evidence type="ECO:0000313" key="2">
    <source>
        <dbReference type="EMBL" id="KAB1649445.1"/>
    </source>
</evidence>
<dbReference type="Proteomes" id="UP000431744">
    <property type="component" value="Unassembled WGS sequence"/>
</dbReference>
<gene>
    <name evidence="2" type="ORF">F8O04_04050</name>
</gene>
<reference evidence="2 3" key="1">
    <citation type="submission" date="2019-09" db="EMBL/GenBank/DDBJ databases">
        <title>Phylogeny of genus Pseudoclavibacter and closely related genus.</title>
        <authorList>
            <person name="Li Y."/>
        </authorList>
    </citation>
    <scope>NUCLEOTIDE SEQUENCE [LARGE SCALE GENOMIC DNA]</scope>
    <source>
        <strain evidence="2 3">EGI 60007</strain>
    </source>
</reference>
<accession>A0A6H9WRP7</accession>
<name>A0A6H9WRP7_9MICO</name>
<keyword evidence="3" id="KW-1185">Reference proteome</keyword>
<sequence>MAGRTHRRVRTEPVPGVDPSPQLFPDGRAIDAELAAEDRLGAWGDDEGPEVLPDAAAASNAERLERDRPPHYA</sequence>
<feature type="region of interest" description="Disordered" evidence="1">
    <location>
        <begin position="1"/>
        <end position="26"/>
    </location>
</feature>
<protein>
    <submittedName>
        <fullName evidence="2">Uncharacterized protein</fullName>
    </submittedName>
</protein>